<evidence type="ECO:0000313" key="3">
    <source>
        <dbReference type="EMBL" id="TXC64224.1"/>
    </source>
</evidence>
<feature type="chain" id="PRO_5022840380" evidence="1">
    <location>
        <begin position="22"/>
        <end position="104"/>
    </location>
</feature>
<comment type="caution">
    <text evidence="3">The sequence shown here is derived from an EMBL/GenBank/DDBJ whole genome shotgun (WGS) entry which is preliminary data.</text>
</comment>
<keyword evidence="4" id="KW-1185">Reference proteome</keyword>
<dbReference type="SUPFAM" id="SSF49503">
    <property type="entry name" value="Cupredoxins"/>
    <property type="match status" value="1"/>
</dbReference>
<dbReference type="AlphaFoldDB" id="A0A5C6TUT3"/>
<dbReference type="EMBL" id="VOQQ01000001">
    <property type="protein sequence ID" value="TXC64224.1"/>
    <property type="molecule type" value="Genomic_DNA"/>
</dbReference>
<reference evidence="3 4" key="1">
    <citation type="journal article" date="2015" name="J. Microbiol.">
        <title>Sphingosinicella ginsenosidimutans sp. nov., with ginsenoside converting activity.</title>
        <authorList>
            <person name="Kim J.K."/>
            <person name="Kang M.S."/>
            <person name="Park S.C."/>
            <person name="Kim K.M."/>
            <person name="Choi K."/>
            <person name="Yoon M.H."/>
            <person name="Im W.T."/>
        </authorList>
    </citation>
    <scope>NUCLEOTIDE SEQUENCE [LARGE SCALE GENOMIC DNA]</scope>
    <source>
        <strain evidence="3 4">BS-11</strain>
    </source>
</reference>
<dbReference type="Pfam" id="PF13473">
    <property type="entry name" value="Cupredoxin_1"/>
    <property type="match status" value="1"/>
</dbReference>
<dbReference type="OrthoDB" id="9796416at2"/>
<organism evidence="3 4">
    <name type="scientific">Allosphingosinicella ginsenosidimutans</name>
    <dbReference type="NCBI Taxonomy" id="1176539"/>
    <lineage>
        <taxon>Bacteria</taxon>
        <taxon>Pseudomonadati</taxon>
        <taxon>Pseudomonadota</taxon>
        <taxon>Alphaproteobacteria</taxon>
        <taxon>Sphingomonadales</taxon>
        <taxon>Sphingomonadaceae</taxon>
        <taxon>Allosphingosinicella</taxon>
    </lineage>
</organism>
<dbReference type="Gene3D" id="2.60.40.420">
    <property type="entry name" value="Cupredoxins - blue copper proteins"/>
    <property type="match status" value="1"/>
</dbReference>
<evidence type="ECO:0000256" key="1">
    <source>
        <dbReference type="SAM" id="SignalP"/>
    </source>
</evidence>
<accession>A0A5C6TUT3</accession>
<gene>
    <name evidence="3" type="ORF">FRZ32_11500</name>
</gene>
<evidence type="ECO:0000259" key="2">
    <source>
        <dbReference type="Pfam" id="PF13473"/>
    </source>
</evidence>
<feature type="signal peptide" evidence="1">
    <location>
        <begin position="1"/>
        <end position="21"/>
    </location>
</feature>
<sequence length="104" mass="11339">MRRAALAVALVALAAASPALAADHVVVLSNMRFGALPANLRVGDTITWENRDIVAHTASARDRSFDVTLQPHQARRITLRHAGPVAFYCRYHPAMQGELRVAAR</sequence>
<name>A0A5C6TUT3_9SPHN</name>
<protein>
    <submittedName>
        <fullName evidence="3">Amicyanin</fullName>
    </submittedName>
</protein>
<keyword evidence="1" id="KW-0732">Signal</keyword>
<evidence type="ECO:0000313" key="4">
    <source>
        <dbReference type="Proteomes" id="UP000321249"/>
    </source>
</evidence>
<feature type="domain" description="EfeO-type cupredoxin-like" evidence="2">
    <location>
        <begin position="5"/>
        <end position="99"/>
    </location>
</feature>
<dbReference type="InterPro" id="IPR028096">
    <property type="entry name" value="EfeO_Cupredoxin"/>
</dbReference>
<proteinExistence type="predicted"/>
<dbReference type="Proteomes" id="UP000321249">
    <property type="component" value="Unassembled WGS sequence"/>
</dbReference>
<dbReference type="RefSeq" id="WP_147043630.1">
    <property type="nucleotide sequence ID" value="NZ_BAABIR010000001.1"/>
</dbReference>
<dbReference type="InterPro" id="IPR008972">
    <property type="entry name" value="Cupredoxin"/>
</dbReference>